<gene>
    <name evidence="1" type="ORF">A7K98_12195</name>
    <name evidence="2" type="ORF">A7K99_12190</name>
</gene>
<dbReference type="Proteomes" id="UP000195814">
    <property type="component" value="Chromosome"/>
</dbReference>
<sequence>MNIYTKLRESGLELPPPPAPQGHYSPVTIYQQTAMVSGQVSRTADGVITGPVSETTPVQQVRLAAEVCVLRALSVLEQRLGSLEDIDRILFVRGFILGAPGFSQYSQVLDHASRLLTTLFGERGEHARSAVGVAGLPGNGMLEIELVVSLTTAG</sequence>
<protein>
    <submittedName>
        <fullName evidence="1">Uncharacterized protein</fullName>
    </submittedName>
</protein>
<accession>A0A1Y0LK82</accession>
<dbReference type="PANTHER" id="PTHR43760:SF1">
    <property type="entry name" value="ENDORIBONUCLEASE L-PSP_CHORISMATE MUTASE-LIKE DOMAIN-CONTAINING PROTEIN"/>
    <property type="match status" value="1"/>
</dbReference>
<dbReference type="Gene3D" id="3.30.1330.40">
    <property type="entry name" value="RutC-like"/>
    <property type="match status" value="1"/>
</dbReference>
<proteinExistence type="predicted"/>
<dbReference type="Pfam" id="PF01042">
    <property type="entry name" value="Ribonuc_L-PSP"/>
    <property type="match status" value="1"/>
</dbReference>
<dbReference type="EMBL" id="CP015581">
    <property type="protein sequence ID" value="ARU98501.1"/>
    <property type="molecule type" value="Genomic_DNA"/>
</dbReference>
<evidence type="ECO:0000313" key="1">
    <source>
        <dbReference type="EMBL" id="ARU94462.1"/>
    </source>
</evidence>
<evidence type="ECO:0000313" key="4">
    <source>
        <dbReference type="Proteomes" id="UP000195814"/>
    </source>
</evidence>
<dbReference type="EMBL" id="CP015579">
    <property type="protein sequence ID" value="ARU94462.1"/>
    <property type="molecule type" value="Genomic_DNA"/>
</dbReference>
<keyword evidence="3" id="KW-1185">Reference proteome</keyword>
<dbReference type="CDD" id="cd02199">
    <property type="entry name" value="YjgF_YER057c_UK114_like_1"/>
    <property type="match status" value="1"/>
</dbReference>
<organism evidence="1 4">
    <name type="scientific">Tatumella citrea</name>
    <name type="common">Pantoea citrea</name>
    <dbReference type="NCBI Taxonomy" id="53336"/>
    <lineage>
        <taxon>Bacteria</taxon>
        <taxon>Pseudomonadati</taxon>
        <taxon>Pseudomonadota</taxon>
        <taxon>Gammaproteobacteria</taxon>
        <taxon>Enterobacterales</taxon>
        <taxon>Erwiniaceae</taxon>
        <taxon>Tatumella</taxon>
    </lineage>
</organism>
<dbReference type="InterPro" id="IPR035959">
    <property type="entry name" value="RutC-like_sf"/>
</dbReference>
<name>A0A1Y0LK82_TATCI</name>
<dbReference type="PANTHER" id="PTHR43760">
    <property type="entry name" value="ENDORIBONUCLEASE-RELATED"/>
    <property type="match status" value="1"/>
</dbReference>
<dbReference type="AlphaFoldDB" id="A0A1Y0LK82"/>
<dbReference type="OrthoDB" id="9806350at2"/>
<dbReference type="KEGG" id="tci:A7K98_12195"/>
<dbReference type="RefSeq" id="WP_087488823.1">
    <property type="nucleotide sequence ID" value="NZ_CP015579.1"/>
</dbReference>
<dbReference type="InterPro" id="IPR013813">
    <property type="entry name" value="Endoribo_LPSP/chorism_mut-like"/>
</dbReference>
<dbReference type="Proteomes" id="UP000195729">
    <property type="component" value="Chromosome"/>
</dbReference>
<dbReference type="InterPro" id="IPR006175">
    <property type="entry name" value="YjgF/YER057c/UK114"/>
</dbReference>
<dbReference type="SUPFAM" id="SSF55298">
    <property type="entry name" value="YjgF-like"/>
    <property type="match status" value="1"/>
</dbReference>
<evidence type="ECO:0000313" key="3">
    <source>
        <dbReference type="Proteomes" id="UP000195729"/>
    </source>
</evidence>
<reference evidence="3 4" key="1">
    <citation type="submission" date="2016-05" db="EMBL/GenBank/DDBJ databases">
        <title>Complete genome sequence of two 2,5-diketo-D-glunonic acid producing strain Tatumella citrea.</title>
        <authorList>
            <person name="Duan C."/>
            <person name="Yang J."/>
            <person name="Yang S."/>
        </authorList>
    </citation>
    <scope>NUCLEOTIDE SEQUENCE [LARGE SCALE GENOMIC DNA]</scope>
    <source>
        <strain evidence="2 3">ATCC 39140</strain>
        <strain evidence="1 4">DSM 13699</strain>
    </source>
</reference>
<evidence type="ECO:0000313" key="2">
    <source>
        <dbReference type="EMBL" id="ARU98501.1"/>
    </source>
</evidence>